<organism evidence="2 3">
    <name type="scientific">Colletotrichum gloeosporioides (strain Cg-14)</name>
    <name type="common">Anthracnose fungus</name>
    <name type="synonym">Glomerella cingulata</name>
    <dbReference type="NCBI Taxonomy" id="1237896"/>
    <lineage>
        <taxon>Eukaryota</taxon>
        <taxon>Fungi</taxon>
        <taxon>Dikarya</taxon>
        <taxon>Ascomycota</taxon>
        <taxon>Pezizomycotina</taxon>
        <taxon>Sordariomycetes</taxon>
        <taxon>Hypocreomycetidae</taxon>
        <taxon>Glomerellales</taxon>
        <taxon>Glomerellaceae</taxon>
        <taxon>Colletotrichum</taxon>
        <taxon>Colletotrichum gloeosporioides species complex</taxon>
    </lineage>
</organism>
<keyword evidence="1" id="KW-0472">Membrane</keyword>
<dbReference type="AlphaFoldDB" id="T0JZ78"/>
<dbReference type="EMBL" id="AMYD01002613">
    <property type="protein sequence ID" value="EQB48462.1"/>
    <property type="molecule type" value="Genomic_DNA"/>
</dbReference>
<sequence>MPLSVEAVLAIVFGICGVIIAVLGVIFAYITMNRSHQRQARASFELRGSLIPYSLYHHPPGSCIPWATPPSFQRSETYWPRTASQHSASEIMITSYESLIDNGHFYGRGPPSFGFRPRYPHV</sequence>
<evidence type="ECO:0000313" key="2">
    <source>
        <dbReference type="EMBL" id="EQB48462.1"/>
    </source>
</evidence>
<name>T0JZ78_COLGC</name>
<keyword evidence="1" id="KW-1133">Transmembrane helix</keyword>
<evidence type="ECO:0000256" key="1">
    <source>
        <dbReference type="SAM" id="Phobius"/>
    </source>
</evidence>
<reference evidence="3" key="1">
    <citation type="journal article" date="2013" name="Mol. Plant Microbe Interact.">
        <title>Global aspects of pacC regulation of pathogenicity genes in Colletotrichum gloeosporioides as revealed by transcriptome analysis.</title>
        <authorList>
            <person name="Alkan N."/>
            <person name="Meng X."/>
            <person name="Friedlander G."/>
            <person name="Reuveni E."/>
            <person name="Sukno S."/>
            <person name="Sherman A."/>
            <person name="Thon M."/>
            <person name="Fluhr R."/>
            <person name="Prusky D."/>
        </authorList>
    </citation>
    <scope>NUCLEOTIDE SEQUENCE [LARGE SCALE GENOMIC DNA]</scope>
    <source>
        <strain evidence="3">Cg-14</strain>
    </source>
</reference>
<gene>
    <name evidence="2" type="ORF">CGLO_12309</name>
</gene>
<dbReference type="HOGENOM" id="CLU_2026541_0_0_1"/>
<comment type="caution">
    <text evidence="2">The sequence shown here is derived from an EMBL/GenBank/DDBJ whole genome shotgun (WGS) entry which is preliminary data.</text>
</comment>
<evidence type="ECO:0000313" key="3">
    <source>
        <dbReference type="Proteomes" id="UP000015530"/>
    </source>
</evidence>
<proteinExistence type="predicted"/>
<accession>T0JZ78</accession>
<keyword evidence="1" id="KW-0812">Transmembrane</keyword>
<dbReference type="Proteomes" id="UP000015530">
    <property type="component" value="Unassembled WGS sequence"/>
</dbReference>
<protein>
    <submittedName>
        <fullName evidence="2">Uncharacterized protein</fullName>
    </submittedName>
</protein>
<feature type="transmembrane region" description="Helical" evidence="1">
    <location>
        <begin position="6"/>
        <end position="31"/>
    </location>
</feature>